<accession>A0A1B0CH93</accession>
<evidence type="ECO:0000259" key="13">
    <source>
        <dbReference type="PROSITE" id="PS51192"/>
    </source>
</evidence>
<dbReference type="InterPro" id="IPR033517">
    <property type="entry name" value="DDX54/DBP10_DEAD-box_helicase"/>
</dbReference>
<reference evidence="18" key="1">
    <citation type="submission" date="2012-05" db="EMBL/GenBank/DDBJ databases">
        <title>Whole Genome Assembly of Lutzomyia longipalpis.</title>
        <authorList>
            <person name="Richards S."/>
            <person name="Qu C."/>
            <person name="Dillon R."/>
            <person name="Worley K."/>
            <person name="Scherer S."/>
            <person name="Batterton M."/>
            <person name="Taylor A."/>
            <person name="Hawes A."/>
            <person name="Hernandez B."/>
            <person name="Kovar C."/>
            <person name="Mandapat C."/>
            <person name="Pham C."/>
            <person name="Qu C."/>
            <person name="Jing C."/>
            <person name="Bess C."/>
            <person name="Bandaranaike D."/>
            <person name="Ngo D."/>
            <person name="Ongeri F."/>
            <person name="Arias F."/>
            <person name="Lara F."/>
            <person name="Weissenberger G."/>
            <person name="Kamau G."/>
            <person name="Han H."/>
            <person name="Shen H."/>
            <person name="Dinh H."/>
            <person name="Khalil I."/>
            <person name="Jones J."/>
            <person name="Shafer J."/>
            <person name="Jayaseelan J."/>
            <person name="Quiroz J."/>
            <person name="Blankenburg K."/>
            <person name="Nguyen L."/>
            <person name="Jackson L."/>
            <person name="Francisco L."/>
            <person name="Tang L.-Y."/>
            <person name="Pu L.-L."/>
            <person name="Perales L."/>
            <person name="Lorensuhewa L."/>
            <person name="Munidasa M."/>
            <person name="Coyle M."/>
            <person name="Taylor M."/>
            <person name="Puazo M."/>
            <person name="Firestine M."/>
            <person name="Scheel M."/>
            <person name="Javaid M."/>
            <person name="Wang M."/>
            <person name="Li M."/>
            <person name="Tabassum N."/>
            <person name="Saada N."/>
            <person name="Osuji N."/>
            <person name="Aqrawi P."/>
            <person name="Fu Q."/>
            <person name="Thornton R."/>
            <person name="Raj R."/>
            <person name="Goodspeed R."/>
            <person name="Mata R."/>
            <person name="Najjar R."/>
            <person name="Gubbala S."/>
            <person name="Lee S."/>
            <person name="Denson S."/>
            <person name="Patil S."/>
            <person name="Macmil S."/>
            <person name="Qi S."/>
            <person name="Matskevitch T."/>
            <person name="Palculict T."/>
            <person name="Mathew T."/>
            <person name="Vee V."/>
            <person name="Velamala V."/>
            <person name="Korchina V."/>
            <person name="Cai W."/>
            <person name="Liu W."/>
            <person name="Dai W."/>
            <person name="Zou X."/>
            <person name="Zhu Y."/>
            <person name="Zhang Y."/>
            <person name="Wu Y.-Q."/>
            <person name="Xin Y."/>
            <person name="Nazarath L."/>
            <person name="Kovar C."/>
            <person name="Han Y."/>
            <person name="Muzny D."/>
            <person name="Gibbs R."/>
        </authorList>
    </citation>
    <scope>NUCLEOTIDE SEQUENCE [LARGE SCALE GENOMIC DNA]</scope>
    <source>
        <strain evidence="18">Jacobina</strain>
    </source>
</reference>
<evidence type="ECO:0000313" key="17">
    <source>
        <dbReference type="EnsemblMetazoa" id="LLOJ003805-PA"/>
    </source>
</evidence>
<keyword evidence="18" id="KW-1185">Reference proteome</keyword>
<sequence>MDDLEGFSLTPNVKKEQKEVKKKKKSGGFLAMGLSSGVLNGITKRGYKFPTPIQRKTIPYILEGRDVVAMAKTGSGKTAAFLIPLFEKLKERKESGSARALILSPTRELAIQTYKFIKELGKFVNLKTVLILGGDSMDHQFSSLHSNPDVIVATPGRFLHVCVEMNLKLSDVSYVVFDEADRLFEMGFGEQLTEILHRLPHGKQMVMFSATLPRVMVDFAKAGLTDPVLIRLDVESKLPEALELKFLYCRSEERYSVLLALLKHVIPAEAQTVVFAASCGIISMLLTQVGITSTFVYSNLDPSARKINTAKFQNKKVSVLVVTDVAARGIDIPNLDYVINFYFPGKPKLFIHRVGRCARAGRSGTAFTIFSMDDIAHYHDLLTFLQIGEIEFSDAKAIGCVPDTVLESEQDTFLEITQSTDLAKMFKTTVNAYKQYLRSRPAASTASNKKAKSFNRLDLKTLDVFEALESDSSGLKEKKEDLVKKINGYKPIRTIFELNPQKTVAQCEMMRIEREKHKKVIEKYKASKESKQDVQCLGAEMDDLEGFSLTPNVKKEQKEVKKKKKSGGFLAMGLSSGVLNGITKRGYKFPTPIQRKTIPYILEGRDVVAMAKTGSGKTAAFLIPLFEKLKERKESGSARALILSPTRELAIQTYKFIKELGKFVNLKTVLILGGDSMDHQFSSLHSNPDVIVATPGRFLHVCVEMNLKLSDVSYVVFDEADRLFEMGFGEQLTEILHRLPHGKQMVMFSATLPRVMVDFAKAGLTDPVLIRLDVESKLPEALELKFLYCRSEERYSVLLALLKHVIPAEAQTVVFAGTQHHVEFISMLLTQVGITSTFVYSNLDPSARKINTAKFQNKKVSVLVVTDVAARGIDIPNLDYVINFYFPGKPKLFIHRVGRCARAGRSGTAFTIFSMDDIAHYHDLLTFLNREIEFSDAKAIGCVPDTVLESEQDTFLEITQSTDLAKMFKTTVNAYKQYLRSRPAASTASNKKAKSFNRLDLKTLDVFEALESDSSGLKEKKEDLVKKINGYKPIRTIFELNPQKTVAQCEMMRIEREKHKKVIEKYKASKESKQDVQKLEGKRTKQDQPWIPYHSADKHTEDGLAVNSFSREANDAILNVAPDNADGIKIARKLKKWDRVKKKMVPVQDPREGKIRTESGVWIPKTYKTNRYEEWKERTKIEESQRDDEDDVKVEKYPTKQWARHNINIKAKKRKADLDLRDPNQIVKKRIRLENLKNKQMANEKKNAQKRKMGAFRKGGKAKGKGGRKTK</sequence>
<feature type="short sequence motif" description="Q motif" evidence="11">
    <location>
        <begin position="567"/>
        <end position="595"/>
    </location>
</feature>
<dbReference type="InterPro" id="IPR014001">
    <property type="entry name" value="Helicase_ATP-bd"/>
</dbReference>
<evidence type="ECO:0000256" key="9">
    <source>
        <dbReference type="ARBA" id="ARBA00023242"/>
    </source>
</evidence>
<dbReference type="Proteomes" id="UP000092461">
    <property type="component" value="Unassembled WGS sequence"/>
</dbReference>
<keyword evidence="6 16" id="KW-0347">Helicase</keyword>
<evidence type="ECO:0000256" key="4">
    <source>
        <dbReference type="ARBA" id="ARBA00022741"/>
    </source>
</evidence>
<protein>
    <recommendedName>
        <fullName evidence="3">RNA helicase</fullName>
        <ecNumber evidence="3">3.6.4.13</ecNumber>
    </recommendedName>
</protein>
<keyword evidence="9" id="KW-0539">Nucleus</keyword>
<feature type="compositionally biased region" description="Basic residues" evidence="12">
    <location>
        <begin position="1248"/>
        <end position="1271"/>
    </location>
</feature>
<feature type="domain" description="Helicase C-terminal" evidence="14">
    <location>
        <begin position="243"/>
        <end position="409"/>
    </location>
</feature>
<evidence type="ECO:0000256" key="10">
    <source>
        <dbReference type="ARBA" id="ARBA00047984"/>
    </source>
</evidence>
<dbReference type="EMBL" id="AJWK01012119">
    <property type="status" value="NOT_ANNOTATED_CDS"/>
    <property type="molecule type" value="Genomic_DNA"/>
</dbReference>
<feature type="compositionally biased region" description="Basic and acidic residues" evidence="12">
    <location>
        <begin position="1232"/>
        <end position="1247"/>
    </location>
</feature>
<dbReference type="GO" id="GO:0016787">
    <property type="term" value="F:hydrolase activity"/>
    <property type="evidence" value="ECO:0007669"/>
    <property type="project" value="UniProtKB-KW"/>
</dbReference>
<evidence type="ECO:0000313" key="18">
    <source>
        <dbReference type="Proteomes" id="UP000092461"/>
    </source>
</evidence>
<comment type="subcellular location">
    <subcellularLocation>
        <location evidence="1">Nucleus</location>
        <location evidence="1">Nucleolus</location>
    </subcellularLocation>
</comment>
<dbReference type="PROSITE" id="PS00039">
    <property type="entry name" value="DEAD_ATP_HELICASE"/>
    <property type="match status" value="2"/>
</dbReference>
<reference evidence="16" key="2">
    <citation type="journal article" date="2020" name="BMC">
        <title>Leishmania infection induces a limited differential gene expression in the sand fly midgut.</title>
        <authorList>
            <person name="Coutinho-Abreu I.V."/>
            <person name="Serafim T.D."/>
            <person name="Meneses C."/>
            <person name="Kamhawi S."/>
            <person name="Oliveira F."/>
            <person name="Valenzuela J.G."/>
        </authorList>
    </citation>
    <scope>NUCLEOTIDE SEQUENCE</scope>
    <source>
        <strain evidence="16">Jacobina</strain>
        <tissue evidence="16">Midgut</tissue>
    </source>
</reference>
<feature type="domain" description="Helicase C-terminal" evidence="14">
    <location>
        <begin position="800"/>
        <end position="951"/>
    </location>
</feature>
<dbReference type="FunFam" id="3.40.50.300:FF:000865">
    <property type="entry name" value="ATP-dependent RNA helicase DDX54"/>
    <property type="match status" value="2"/>
</dbReference>
<evidence type="ECO:0000313" key="16">
    <source>
        <dbReference type="EMBL" id="MBC1169587.1"/>
    </source>
</evidence>
<dbReference type="GO" id="GO:0005730">
    <property type="term" value="C:nucleolus"/>
    <property type="evidence" value="ECO:0007669"/>
    <property type="project" value="UniProtKB-SubCell"/>
</dbReference>
<dbReference type="EMBL" id="GITU01000884">
    <property type="protein sequence ID" value="MBC1169587.1"/>
    <property type="molecule type" value="Transcribed_RNA"/>
</dbReference>
<dbReference type="GO" id="GO:0010468">
    <property type="term" value="P:regulation of gene expression"/>
    <property type="evidence" value="ECO:0007669"/>
    <property type="project" value="UniProtKB-ARBA"/>
</dbReference>
<evidence type="ECO:0000256" key="3">
    <source>
        <dbReference type="ARBA" id="ARBA00012552"/>
    </source>
</evidence>
<dbReference type="EMBL" id="AJWK01012118">
    <property type="status" value="NOT_ANNOTATED_CDS"/>
    <property type="molecule type" value="Genomic_DNA"/>
</dbReference>
<organism evidence="17 18">
    <name type="scientific">Lutzomyia longipalpis</name>
    <name type="common">Sand fly</name>
    <dbReference type="NCBI Taxonomy" id="7200"/>
    <lineage>
        <taxon>Eukaryota</taxon>
        <taxon>Metazoa</taxon>
        <taxon>Ecdysozoa</taxon>
        <taxon>Arthropoda</taxon>
        <taxon>Hexapoda</taxon>
        <taxon>Insecta</taxon>
        <taxon>Pterygota</taxon>
        <taxon>Neoptera</taxon>
        <taxon>Endopterygota</taxon>
        <taxon>Diptera</taxon>
        <taxon>Nematocera</taxon>
        <taxon>Psychodoidea</taxon>
        <taxon>Psychodidae</taxon>
        <taxon>Lutzomyia</taxon>
        <taxon>Lutzomyia</taxon>
    </lineage>
</organism>
<dbReference type="EnsemblMetazoa" id="LLOJ003805-RA">
    <property type="protein sequence ID" value="LLOJ003805-PA"/>
    <property type="gene ID" value="LLOJ003805"/>
</dbReference>
<dbReference type="InterPro" id="IPR050079">
    <property type="entry name" value="DEAD_box_RNA_helicase"/>
</dbReference>
<dbReference type="PROSITE" id="PS51192">
    <property type="entry name" value="HELICASE_ATP_BIND_1"/>
    <property type="match status" value="2"/>
</dbReference>
<feature type="domain" description="DEAD-box RNA helicase Q" evidence="15">
    <location>
        <begin position="27"/>
        <end position="55"/>
    </location>
</feature>
<feature type="region of interest" description="Disordered" evidence="12">
    <location>
        <begin position="1067"/>
        <end position="1087"/>
    </location>
</feature>
<dbReference type="EC" id="3.6.4.13" evidence="3"/>
<dbReference type="PANTHER" id="PTHR47959:SF8">
    <property type="entry name" value="RNA HELICASE"/>
    <property type="match status" value="1"/>
</dbReference>
<comment type="similarity">
    <text evidence="2">Belongs to the DEAD box helicase family. DDX54/DBP10 subfamily.</text>
</comment>
<feature type="domain" description="DEAD-box RNA helicase Q" evidence="15">
    <location>
        <begin position="567"/>
        <end position="595"/>
    </location>
</feature>
<dbReference type="VEuPathDB" id="VectorBase:LLOJ003805"/>
<dbReference type="SUPFAM" id="SSF52540">
    <property type="entry name" value="P-loop containing nucleoside triphosphate hydrolases"/>
    <property type="match status" value="4"/>
</dbReference>
<name>A0A1B0CH93_LUTLO</name>
<dbReference type="GO" id="GO:0003724">
    <property type="term" value="F:RNA helicase activity"/>
    <property type="evidence" value="ECO:0007669"/>
    <property type="project" value="UniProtKB-EC"/>
</dbReference>
<dbReference type="CDD" id="cd17959">
    <property type="entry name" value="DEADc_DDX54"/>
    <property type="match status" value="2"/>
</dbReference>
<dbReference type="PROSITE" id="PS51194">
    <property type="entry name" value="HELICASE_CTER"/>
    <property type="match status" value="2"/>
</dbReference>
<reference evidence="17" key="3">
    <citation type="submission" date="2020-05" db="UniProtKB">
        <authorList>
            <consortium name="EnsemblMetazoa"/>
        </authorList>
    </citation>
    <scope>IDENTIFICATION</scope>
    <source>
        <strain evidence="17">Jacobina</strain>
    </source>
</reference>
<feature type="region of interest" description="Disordered" evidence="12">
    <location>
        <begin position="1232"/>
        <end position="1271"/>
    </location>
</feature>
<dbReference type="SMART" id="SM00490">
    <property type="entry name" value="HELICc"/>
    <property type="match status" value="2"/>
</dbReference>
<evidence type="ECO:0000259" key="15">
    <source>
        <dbReference type="PROSITE" id="PS51195"/>
    </source>
</evidence>
<feature type="domain" description="Helicase ATP-binding" evidence="13">
    <location>
        <begin position="598"/>
        <end position="770"/>
    </location>
</feature>
<dbReference type="Pfam" id="PF00271">
    <property type="entry name" value="Helicase_C"/>
    <property type="match status" value="2"/>
</dbReference>
<dbReference type="Pfam" id="PF08147">
    <property type="entry name" value="DBP10CT"/>
    <property type="match status" value="1"/>
</dbReference>
<evidence type="ECO:0000256" key="5">
    <source>
        <dbReference type="ARBA" id="ARBA00022801"/>
    </source>
</evidence>
<dbReference type="InterPro" id="IPR000629">
    <property type="entry name" value="RNA-helicase_DEAD-box_CS"/>
</dbReference>
<evidence type="ECO:0000256" key="8">
    <source>
        <dbReference type="ARBA" id="ARBA00022884"/>
    </source>
</evidence>
<keyword evidence="8" id="KW-0694">RNA-binding</keyword>
<dbReference type="GO" id="GO:0005829">
    <property type="term" value="C:cytosol"/>
    <property type="evidence" value="ECO:0007669"/>
    <property type="project" value="TreeGrafter"/>
</dbReference>
<dbReference type="InterPro" id="IPR011545">
    <property type="entry name" value="DEAD/DEAH_box_helicase_dom"/>
</dbReference>
<evidence type="ECO:0000256" key="2">
    <source>
        <dbReference type="ARBA" id="ARBA00010379"/>
    </source>
</evidence>
<dbReference type="GO" id="GO:0003723">
    <property type="term" value="F:RNA binding"/>
    <property type="evidence" value="ECO:0007669"/>
    <property type="project" value="UniProtKB-KW"/>
</dbReference>
<dbReference type="AlphaFoldDB" id="A0A1B0CH93"/>
<evidence type="ECO:0000256" key="6">
    <source>
        <dbReference type="ARBA" id="ARBA00022806"/>
    </source>
</evidence>
<dbReference type="Gene3D" id="3.40.50.300">
    <property type="entry name" value="P-loop containing nucleotide triphosphate hydrolases"/>
    <property type="match status" value="4"/>
</dbReference>
<dbReference type="InterPro" id="IPR001650">
    <property type="entry name" value="Helicase_C-like"/>
</dbReference>
<evidence type="ECO:0000256" key="7">
    <source>
        <dbReference type="ARBA" id="ARBA00022840"/>
    </source>
</evidence>
<dbReference type="InterPro" id="IPR012541">
    <property type="entry name" value="DBP10_C"/>
</dbReference>
<feature type="compositionally biased region" description="Basic and acidic residues" evidence="12">
    <location>
        <begin position="1067"/>
        <end position="1086"/>
    </location>
</feature>
<keyword evidence="7" id="KW-0067">ATP-binding</keyword>
<keyword evidence="5" id="KW-0378">Hydrolase</keyword>
<dbReference type="InterPro" id="IPR014014">
    <property type="entry name" value="RNA_helicase_DEAD_Q_motif"/>
</dbReference>
<feature type="short sequence motif" description="Q motif" evidence="11">
    <location>
        <begin position="27"/>
        <end position="55"/>
    </location>
</feature>
<evidence type="ECO:0000256" key="11">
    <source>
        <dbReference type="PROSITE-ProRule" id="PRU00552"/>
    </source>
</evidence>
<keyword evidence="4" id="KW-0547">Nucleotide-binding</keyword>
<dbReference type="GO" id="GO:0005524">
    <property type="term" value="F:ATP binding"/>
    <property type="evidence" value="ECO:0007669"/>
    <property type="project" value="UniProtKB-KW"/>
</dbReference>
<evidence type="ECO:0000256" key="1">
    <source>
        <dbReference type="ARBA" id="ARBA00004604"/>
    </source>
</evidence>
<dbReference type="SMART" id="SM00487">
    <property type="entry name" value="DEXDc"/>
    <property type="match status" value="2"/>
</dbReference>
<evidence type="ECO:0000256" key="12">
    <source>
        <dbReference type="SAM" id="MobiDB-lite"/>
    </source>
</evidence>
<comment type="catalytic activity">
    <reaction evidence="10">
        <text>ATP + H2O = ADP + phosphate + H(+)</text>
        <dbReference type="Rhea" id="RHEA:13065"/>
        <dbReference type="ChEBI" id="CHEBI:15377"/>
        <dbReference type="ChEBI" id="CHEBI:15378"/>
        <dbReference type="ChEBI" id="CHEBI:30616"/>
        <dbReference type="ChEBI" id="CHEBI:43474"/>
        <dbReference type="ChEBI" id="CHEBI:456216"/>
        <dbReference type="EC" id="3.6.4.13"/>
    </reaction>
</comment>
<dbReference type="CDD" id="cd18787">
    <property type="entry name" value="SF2_C_DEAD"/>
    <property type="match status" value="2"/>
</dbReference>
<evidence type="ECO:0000259" key="14">
    <source>
        <dbReference type="PROSITE" id="PS51194"/>
    </source>
</evidence>
<dbReference type="InterPro" id="IPR027417">
    <property type="entry name" value="P-loop_NTPase"/>
</dbReference>
<feature type="domain" description="Helicase ATP-binding" evidence="13">
    <location>
        <begin position="58"/>
        <end position="230"/>
    </location>
</feature>
<dbReference type="PANTHER" id="PTHR47959">
    <property type="entry name" value="ATP-DEPENDENT RNA HELICASE RHLE-RELATED"/>
    <property type="match status" value="1"/>
</dbReference>
<dbReference type="VEuPathDB" id="VectorBase:LLONM1_006767"/>
<dbReference type="PROSITE" id="PS51195">
    <property type="entry name" value="Q_MOTIF"/>
    <property type="match status" value="2"/>
</dbReference>
<dbReference type="SMART" id="SM01123">
    <property type="entry name" value="DBP10CT"/>
    <property type="match status" value="1"/>
</dbReference>
<dbReference type="Pfam" id="PF00270">
    <property type="entry name" value="DEAD"/>
    <property type="match status" value="2"/>
</dbReference>
<proteinExistence type="inferred from homology"/>